<feature type="compositionally biased region" description="Polar residues" evidence="1">
    <location>
        <begin position="153"/>
        <end position="173"/>
    </location>
</feature>
<evidence type="ECO:0000313" key="4">
    <source>
        <dbReference type="EMBL" id="QCP09888.1"/>
    </source>
</evidence>
<reference evidence="3 6" key="2">
    <citation type="submission" date="2020-08" db="EMBL/GenBank/DDBJ databases">
        <title>Genomic Encyclopedia of Type Strains, Phase III (KMG-III): the genomes of soil and plant-associated and newly described type strains.</title>
        <authorList>
            <person name="Whitman W."/>
        </authorList>
    </citation>
    <scope>NUCLEOTIDE SEQUENCE [LARGE SCALE GENOMIC DNA]</scope>
    <source>
        <strain evidence="3 6">CECT 7753</strain>
    </source>
</reference>
<evidence type="ECO:0000313" key="3">
    <source>
        <dbReference type="EMBL" id="MBB3219858.1"/>
    </source>
</evidence>
<feature type="signal peptide" evidence="2">
    <location>
        <begin position="1"/>
        <end position="20"/>
    </location>
</feature>
<organism evidence="3 6">
    <name type="scientific">Pseudoduganella umbonata</name>
    <dbReference type="NCBI Taxonomy" id="864828"/>
    <lineage>
        <taxon>Bacteria</taxon>
        <taxon>Pseudomonadati</taxon>
        <taxon>Pseudomonadota</taxon>
        <taxon>Betaproteobacteria</taxon>
        <taxon>Burkholderiales</taxon>
        <taxon>Oxalobacteraceae</taxon>
        <taxon>Telluria group</taxon>
        <taxon>Pseudoduganella</taxon>
    </lineage>
</organism>
<proteinExistence type="predicted"/>
<feature type="region of interest" description="Disordered" evidence="1">
    <location>
        <begin position="41"/>
        <end position="85"/>
    </location>
</feature>
<reference evidence="4 5" key="1">
    <citation type="submission" date="2019-05" db="EMBL/GenBank/DDBJ databases">
        <title>Draft Genome Sequences of Six Type Strains of the Genus Massilia.</title>
        <authorList>
            <person name="Miess H."/>
            <person name="Frediansyhah A."/>
            <person name="Gross H."/>
        </authorList>
    </citation>
    <scope>NUCLEOTIDE SEQUENCE [LARGE SCALE GENOMIC DNA]</scope>
    <source>
        <strain evidence="4 5">DSMZ 26121</strain>
    </source>
</reference>
<dbReference type="OrthoDB" id="8759990at2"/>
<accession>A0A4P8HNC4</accession>
<sequence length="223" mass="23021">MNPRKVAWAGAALLAAATIAATVWGVQAWQTNRTMANVESSLAGRSQAAGPAATPSATPGQAPLAQQAPQVDQPDQMSRDSRDNQVDQFEPGQRMAPVAAAPASADRLPPLVLPGQPVPAAVLRDLPEWVTAQVAPVQTSGGSGDESAAPAVVQSSRSSEPAQRSQPSALPQRQRSEAAPRKDRYGAVFARCPGPGESGAVECRRAVCDGAAKKTAACVPYLK</sequence>
<feature type="chain" id="PRO_5043825993" evidence="2">
    <location>
        <begin position="21"/>
        <end position="223"/>
    </location>
</feature>
<dbReference type="RefSeq" id="WP_137312774.1">
    <property type="nucleotide sequence ID" value="NZ_CP040017.1"/>
</dbReference>
<feature type="compositionally biased region" description="Basic and acidic residues" evidence="1">
    <location>
        <begin position="174"/>
        <end position="185"/>
    </location>
</feature>
<keyword evidence="5" id="KW-1185">Reference proteome</keyword>
<evidence type="ECO:0000256" key="1">
    <source>
        <dbReference type="SAM" id="MobiDB-lite"/>
    </source>
</evidence>
<dbReference type="EMBL" id="JACHXS010000001">
    <property type="protein sequence ID" value="MBB3219858.1"/>
    <property type="molecule type" value="Genomic_DNA"/>
</dbReference>
<dbReference type="Proteomes" id="UP000584325">
    <property type="component" value="Unassembled WGS sequence"/>
</dbReference>
<dbReference type="Proteomes" id="UP000298763">
    <property type="component" value="Chromosome"/>
</dbReference>
<keyword evidence="2" id="KW-0732">Signal</keyword>
<feature type="region of interest" description="Disordered" evidence="1">
    <location>
        <begin position="137"/>
        <end position="186"/>
    </location>
</feature>
<gene>
    <name evidence="4" type="ORF">FCL38_05195</name>
    <name evidence="3" type="ORF">FHS02_000645</name>
</gene>
<name>A0A4P8HNC4_9BURK</name>
<evidence type="ECO:0000256" key="2">
    <source>
        <dbReference type="SAM" id="SignalP"/>
    </source>
</evidence>
<dbReference type="AlphaFoldDB" id="A0A4P8HNC4"/>
<evidence type="ECO:0000313" key="6">
    <source>
        <dbReference type="Proteomes" id="UP000584325"/>
    </source>
</evidence>
<feature type="compositionally biased region" description="Low complexity" evidence="1">
    <location>
        <begin position="46"/>
        <end position="76"/>
    </location>
</feature>
<protein>
    <submittedName>
        <fullName evidence="3">Uncharacterized protein</fullName>
    </submittedName>
</protein>
<dbReference type="EMBL" id="CP040017">
    <property type="protein sequence ID" value="QCP09888.1"/>
    <property type="molecule type" value="Genomic_DNA"/>
</dbReference>
<evidence type="ECO:0000313" key="5">
    <source>
        <dbReference type="Proteomes" id="UP000298763"/>
    </source>
</evidence>